<dbReference type="Pfam" id="PF12833">
    <property type="entry name" value="HTH_18"/>
    <property type="match status" value="1"/>
</dbReference>
<keyword evidence="5" id="KW-1185">Reference proteome</keyword>
<dbReference type="AlphaFoldDB" id="A0A7W4PFP8"/>
<dbReference type="InterPro" id="IPR018060">
    <property type="entry name" value="HTH_AraC"/>
</dbReference>
<dbReference type="SUPFAM" id="SSF51182">
    <property type="entry name" value="RmlC-like cupins"/>
    <property type="match status" value="1"/>
</dbReference>
<dbReference type="PANTHER" id="PTHR11019">
    <property type="entry name" value="HTH-TYPE TRANSCRIPTIONAL REGULATOR NIMR"/>
    <property type="match status" value="1"/>
</dbReference>
<accession>A0A7W4PFP8</accession>
<keyword evidence="2" id="KW-0804">Transcription</keyword>
<dbReference type="SUPFAM" id="SSF46689">
    <property type="entry name" value="Homeodomain-like"/>
    <property type="match status" value="2"/>
</dbReference>
<keyword evidence="1" id="KW-0805">Transcription regulation</keyword>
<dbReference type="GO" id="GO:0003700">
    <property type="term" value="F:DNA-binding transcription factor activity"/>
    <property type="evidence" value="ECO:0007669"/>
    <property type="project" value="InterPro"/>
</dbReference>
<evidence type="ECO:0000313" key="5">
    <source>
        <dbReference type="Proteomes" id="UP000555756"/>
    </source>
</evidence>
<dbReference type="Gene3D" id="2.60.120.10">
    <property type="entry name" value="Jelly Rolls"/>
    <property type="match status" value="1"/>
</dbReference>
<dbReference type="RefSeq" id="WP_183119943.1">
    <property type="nucleotide sequence ID" value="NZ_JABEQF010000009.1"/>
</dbReference>
<comment type="caution">
    <text evidence="4">The sequence shown here is derived from an EMBL/GenBank/DDBJ whole genome shotgun (WGS) entry which is preliminary data.</text>
</comment>
<evidence type="ECO:0000256" key="2">
    <source>
        <dbReference type="ARBA" id="ARBA00023163"/>
    </source>
</evidence>
<evidence type="ECO:0000313" key="4">
    <source>
        <dbReference type="EMBL" id="MBB2190799.1"/>
    </source>
</evidence>
<proteinExistence type="predicted"/>
<dbReference type="InterPro" id="IPR009057">
    <property type="entry name" value="Homeodomain-like_sf"/>
</dbReference>
<dbReference type="InterPro" id="IPR011051">
    <property type="entry name" value="RmlC_Cupin_sf"/>
</dbReference>
<dbReference type="SMART" id="SM00342">
    <property type="entry name" value="HTH_ARAC"/>
    <property type="match status" value="1"/>
</dbReference>
<gene>
    <name evidence="4" type="ORF">HLH34_12650</name>
</gene>
<dbReference type="PANTHER" id="PTHR11019:SF159">
    <property type="entry name" value="TRANSCRIPTIONAL REGULATOR-RELATED"/>
    <property type="match status" value="1"/>
</dbReference>
<feature type="domain" description="HTH araC/xylS-type" evidence="3">
    <location>
        <begin position="144"/>
        <end position="242"/>
    </location>
</feature>
<sequence>MSAQNLKLSFRSYHHETDSHSHRHAQLVLPLAGRLEIEIGGRGGWVHHACAAFVPPGVTHAQSGRGENLFLVVDLDSETLEGAHIEQMAQLIYVPVSPAARRLIEFAETSRHGGQWGEALARNWVPLLFDTLLLDLRRPASRLAGLLAAIEAQLDYAWTTSEMAMRCGISVSQLHQLFQKELAQSPAAYLAARRIGRACEELAWTSESIAEIACRVGYSDQTALTRAMRQATGTTPAAWRRSSHAVAGKP</sequence>
<dbReference type="Gene3D" id="1.10.10.60">
    <property type="entry name" value="Homeodomain-like"/>
    <property type="match status" value="1"/>
</dbReference>
<evidence type="ECO:0000259" key="3">
    <source>
        <dbReference type="PROSITE" id="PS01124"/>
    </source>
</evidence>
<organism evidence="4 5">
    <name type="scientific">Gluconacetobacter azotocaptans</name>
    <dbReference type="NCBI Taxonomy" id="142834"/>
    <lineage>
        <taxon>Bacteria</taxon>
        <taxon>Pseudomonadati</taxon>
        <taxon>Pseudomonadota</taxon>
        <taxon>Alphaproteobacteria</taxon>
        <taxon>Acetobacterales</taxon>
        <taxon>Acetobacteraceae</taxon>
        <taxon>Gluconacetobacter</taxon>
    </lineage>
</organism>
<dbReference type="PROSITE" id="PS01124">
    <property type="entry name" value="HTH_ARAC_FAMILY_2"/>
    <property type="match status" value="1"/>
</dbReference>
<protein>
    <submittedName>
        <fullName evidence="4">Helix-turn-helix transcriptional regulator</fullName>
    </submittedName>
</protein>
<dbReference type="InterPro" id="IPR014710">
    <property type="entry name" value="RmlC-like_jellyroll"/>
</dbReference>
<reference evidence="4 5" key="1">
    <citation type="submission" date="2020-04" db="EMBL/GenBank/DDBJ databases">
        <title>Description of novel Gluconacetobacter.</title>
        <authorList>
            <person name="Sombolestani A."/>
        </authorList>
    </citation>
    <scope>NUCLEOTIDE SEQUENCE [LARGE SCALE GENOMIC DNA]</scope>
    <source>
        <strain evidence="4 5">LMG 21311</strain>
    </source>
</reference>
<dbReference type="Proteomes" id="UP000555756">
    <property type="component" value="Unassembled WGS sequence"/>
</dbReference>
<evidence type="ECO:0000256" key="1">
    <source>
        <dbReference type="ARBA" id="ARBA00023015"/>
    </source>
</evidence>
<dbReference type="EMBL" id="JABEQF010000009">
    <property type="protein sequence ID" value="MBB2190799.1"/>
    <property type="molecule type" value="Genomic_DNA"/>
</dbReference>
<name>A0A7W4PFP8_9PROT</name>
<dbReference type="GO" id="GO:0043565">
    <property type="term" value="F:sequence-specific DNA binding"/>
    <property type="evidence" value="ECO:0007669"/>
    <property type="project" value="InterPro"/>
</dbReference>